<dbReference type="Pfam" id="PF17207">
    <property type="entry name" value="MCM_OB"/>
    <property type="match status" value="1"/>
</dbReference>
<dbReference type="Gene3D" id="2.40.50.140">
    <property type="entry name" value="Nucleic acid-binding proteins"/>
    <property type="match status" value="1"/>
</dbReference>
<dbReference type="InterPro" id="IPR027417">
    <property type="entry name" value="P-loop_NTPase"/>
</dbReference>
<dbReference type="GO" id="GO:0043138">
    <property type="term" value="F:3'-5' DNA helicase activity"/>
    <property type="evidence" value="ECO:0007669"/>
    <property type="project" value="TreeGrafter"/>
</dbReference>
<dbReference type="InterPro" id="IPR055236">
    <property type="entry name" value="EVH1_PP4R3"/>
</dbReference>
<dbReference type="EMBL" id="CAMXCT020006776">
    <property type="protein sequence ID" value="CAL1173221.1"/>
    <property type="molecule type" value="Genomic_DNA"/>
</dbReference>
<dbReference type="InterPro" id="IPR033762">
    <property type="entry name" value="MCM_OB"/>
</dbReference>
<dbReference type="Gene3D" id="2.30.29.30">
    <property type="entry name" value="Pleckstrin-homology domain (PH domain)/Phosphotyrosine-binding domain (PTB)"/>
    <property type="match status" value="1"/>
</dbReference>
<feature type="compositionally biased region" description="Acidic residues" evidence="15">
    <location>
        <begin position="128"/>
        <end position="145"/>
    </location>
</feature>
<dbReference type="GO" id="GO:0005524">
    <property type="term" value="F:ATP binding"/>
    <property type="evidence" value="ECO:0007669"/>
    <property type="project" value="UniProtKB-KW"/>
</dbReference>
<dbReference type="InterPro" id="IPR031327">
    <property type="entry name" value="MCM"/>
</dbReference>
<keyword evidence="12" id="KW-0067">ATP-binding</keyword>
<sequence>MDVEGSLRDGNRSDQTVEKRHRGKLYLLSEVSAWEDKGTGLVSIIAADEGKRLIVRDENSDVLLHDRPVLPNDDSYRLQGDGAAKSILVWEDVGLEKDCALSFQDAESAQEIFSELCMAAETHRPQEIPEDDPMGEENLPEDEEEGEDLFGNDMMDDYRADPALDQYGVNLGCIEDLWVNGRLPDPEFLDDEPHEPMSIQTRMAAERAMEDREVRAGRRARSPSPKGDSKTPAFAKRLAATLQASPSSVAESEEATTTQKKRRVNDPFGLSDDLDEEDVPEALYDLMHERLSQGSDIEKRLVEKIRLSFQQFLLKYVAENEEGPKYPDRLRKMAEQHQAHLEVSYDDIRRWSPNLSLWVSDFPHNVLPILNETLMLVAARKFKTYTKLADAGENELRVAIDSFPVQDKIRSLCTQHTNKLVKVAGVVTKRSTVRNQVKRLWVRCAKCNLPAGPFEVAEEKDLRPSACLECASRGPWRVDRQSTIYQNHQTISLQESPSSVDAGKMPRSREVVLTGDLVDTVRPGDELELIGIYRCLHDTATNARTCFPVYRTDIQAVHINRKGDLKLIQISDDQQKNILDLAKSPQIRERFISSMAPSIYGMWHVKTAIALSIMGGQPKQAAGKHRIRGDINTLIVGDPGLAKSQFLKYVEQTFPRAVYTTGKGASGVGLTAAVTRDENGHFCLEGGAMVLADDGICLIDEFDKMNDQDRTSLHEAMEQQSISISKAGIVATLQARCAVVAVANPIEGRYDQQRTFSQNVNLSDPILSRFDLMCVLRDEADPLQDEMLASHVVCSHIRTMHGSITRFVANISSVTRQPGAMHGMRR</sequence>
<dbReference type="Pfam" id="PF22972">
    <property type="entry name" value="EVH1_PP4R3"/>
    <property type="match status" value="1"/>
</dbReference>
<keyword evidence="7" id="KW-0547">Nucleotide-binding</keyword>
<feature type="region of interest" description="Disordered" evidence="15">
    <location>
        <begin position="204"/>
        <end position="274"/>
    </location>
</feature>
<keyword evidence="9" id="KW-0378">Hydrolase</keyword>
<dbReference type="EMBL" id="CAMXCT030006776">
    <property type="protein sequence ID" value="CAL4807158.1"/>
    <property type="molecule type" value="Genomic_DNA"/>
</dbReference>
<dbReference type="InterPro" id="IPR027925">
    <property type="entry name" value="MCM_N"/>
</dbReference>
<dbReference type="PROSITE" id="PS00847">
    <property type="entry name" value="MCM_1"/>
    <property type="match status" value="1"/>
</dbReference>
<evidence type="ECO:0000313" key="18">
    <source>
        <dbReference type="EMBL" id="CAL1173221.1"/>
    </source>
</evidence>
<keyword evidence="8" id="KW-0863">Zinc-finger</keyword>
<dbReference type="EMBL" id="CAMXCT010006776">
    <property type="protein sequence ID" value="CAI4019846.1"/>
    <property type="molecule type" value="Genomic_DNA"/>
</dbReference>
<evidence type="ECO:0000256" key="10">
    <source>
        <dbReference type="ARBA" id="ARBA00022806"/>
    </source>
</evidence>
<evidence type="ECO:0000256" key="12">
    <source>
        <dbReference type="ARBA" id="ARBA00022840"/>
    </source>
</evidence>
<evidence type="ECO:0000256" key="9">
    <source>
        <dbReference type="ARBA" id="ARBA00022801"/>
    </source>
</evidence>
<dbReference type="GO" id="GO:0003697">
    <property type="term" value="F:single-stranded DNA binding"/>
    <property type="evidence" value="ECO:0007669"/>
    <property type="project" value="TreeGrafter"/>
</dbReference>
<evidence type="ECO:0000256" key="8">
    <source>
        <dbReference type="ARBA" id="ARBA00022771"/>
    </source>
</evidence>
<gene>
    <name evidence="17" type="ORF">C1SCF055_LOCUS44309</name>
</gene>
<dbReference type="SUPFAM" id="SSF52540">
    <property type="entry name" value="P-loop containing nucleoside triphosphate hydrolases"/>
    <property type="match status" value="1"/>
</dbReference>
<dbReference type="InterPro" id="IPR018525">
    <property type="entry name" value="MCM_CS"/>
</dbReference>
<dbReference type="InterPro" id="IPR011993">
    <property type="entry name" value="PH-like_dom_sf"/>
</dbReference>
<keyword evidence="11" id="KW-0862">Zinc</keyword>
<keyword evidence="6" id="KW-0479">Metal-binding</keyword>
<dbReference type="Pfam" id="PF00493">
    <property type="entry name" value="MCM"/>
    <property type="match status" value="1"/>
</dbReference>
<dbReference type="GO" id="GO:0017116">
    <property type="term" value="F:single-stranded DNA helicase activity"/>
    <property type="evidence" value="ECO:0007669"/>
    <property type="project" value="TreeGrafter"/>
</dbReference>
<evidence type="ECO:0000256" key="11">
    <source>
        <dbReference type="ARBA" id="ARBA00022833"/>
    </source>
</evidence>
<dbReference type="SMART" id="SM00350">
    <property type="entry name" value="MCM"/>
    <property type="match status" value="1"/>
</dbReference>
<dbReference type="SUPFAM" id="SSF50249">
    <property type="entry name" value="Nucleic acid-binding proteins"/>
    <property type="match status" value="1"/>
</dbReference>
<dbReference type="Pfam" id="PF14551">
    <property type="entry name" value="MCM_N"/>
    <property type="match status" value="1"/>
</dbReference>
<accession>A0A9P1GRG1</accession>
<dbReference type="GO" id="GO:0008270">
    <property type="term" value="F:zinc ion binding"/>
    <property type="evidence" value="ECO:0007669"/>
    <property type="project" value="UniProtKB-KW"/>
</dbReference>
<evidence type="ECO:0000256" key="4">
    <source>
        <dbReference type="ARBA" id="ARBA00018925"/>
    </source>
</evidence>
<protein>
    <recommendedName>
        <fullName evidence="4">DNA replication licensing factor MCM2</fullName>
        <ecNumber evidence="3">3.6.4.12</ecNumber>
    </recommendedName>
</protein>
<evidence type="ECO:0000256" key="15">
    <source>
        <dbReference type="SAM" id="MobiDB-lite"/>
    </source>
</evidence>
<dbReference type="Proteomes" id="UP001152797">
    <property type="component" value="Unassembled WGS sequence"/>
</dbReference>
<dbReference type="GO" id="GO:0016787">
    <property type="term" value="F:hydrolase activity"/>
    <property type="evidence" value="ECO:0007669"/>
    <property type="project" value="UniProtKB-KW"/>
</dbReference>
<evidence type="ECO:0000256" key="6">
    <source>
        <dbReference type="ARBA" id="ARBA00022723"/>
    </source>
</evidence>
<dbReference type="PANTHER" id="PTHR11630">
    <property type="entry name" value="DNA REPLICATION LICENSING FACTOR MCM FAMILY MEMBER"/>
    <property type="match status" value="1"/>
</dbReference>
<comment type="caution">
    <text evidence="17">The sequence shown here is derived from an EMBL/GenBank/DDBJ whole genome shotgun (WGS) entry which is preliminary data.</text>
</comment>
<comment type="subcellular location">
    <subcellularLocation>
        <location evidence="1">Nucleus</location>
    </subcellularLocation>
</comment>
<proteinExistence type="inferred from homology"/>
<dbReference type="PRINTS" id="PR01658">
    <property type="entry name" value="MCMPROTEIN2"/>
</dbReference>
<dbReference type="PROSITE" id="PS50051">
    <property type="entry name" value="MCM_2"/>
    <property type="match status" value="1"/>
</dbReference>
<dbReference type="GO" id="GO:0042555">
    <property type="term" value="C:MCM complex"/>
    <property type="evidence" value="ECO:0007669"/>
    <property type="project" value="InterPro"/>
</dbReference>
<dbReference type="EC" id="3.6.4.12" evidence="3"/>
<dbReference type="GO" id="GO:0000727">
    <property type="term" value="P:double-strand break repair via break-induced replication"/>
    <property type="evidence" value="ECO:0007669"/>
    <property type="project" value="TreeGrafter"/>
</dbReference>
<dbReference type="Gene3D" id="2.20.28.10">
    <property type="match status" value="1"/>
</dbReference>
<keyword evidence="10" id="KW-0347">Helicase</keyword>
<evidence type="ECO:0000256" key="13">
    <source>
        <dbReference type="ARBA" id="ARBA00023242"/>
    </source>
</evidence>
<reference evidence="17" key="1">
    <citation type="submission" date="2022-10" db="EMBL/GenBank/DDBJ databases">
        <authorList>
            <person name="Chen Y."/>
            <person name="Dougan E. K."/>
            <person name="Chan C."/>
            <person name="Rhodes N."/>
            <person name="Thang M."/>
        </authorList>
    </citation>
    <scope>NUCLEOTIDE SEQUENCE</scope>
</reference>
<dbReference type="AlphaFoldDB" id="A0A9P1GRG1"/>
<keyword evidence="14" id="KW-0131">Cell cycle</keyword>
<evidence type="ECO:0000256" key="7">
    <source>
        <dbReference type="ARBA" id="ARBA00022741"/>
    </source>
</evidence>
<keyword evidence="5" id="KW-0235">DNA replication</keyword>
<dbReference type="Gene3D" id="3.30.1640.10">
    <property type="entry name" value="mini-chromosome maintenance (MCM) complex, chain A, domain 1"/>
    <property type="match status" value="1"/>
</dbReference>
<evidence type="ECO:0000313" key="17">
    <source>
        <dbReference type="EMBL" id="CAI4019846.1"/>
    </source>
</evidence>
<dbReference type="InterPro" id="IPR012340">
    <property type="entry name" value="NA-bd_OB-fold"/>
</dbReference>
<evidence type="ECO:0000259" key="16">
    <source>
        <dbReference type="PROSITE" id="PS50051"/>
    </source>
</evidence>
<comment type="similarity">
    <text evidence="2">Belongs to the MCM family.</text>
</comment>
<keyword evidence="13" id="KW-0539">Nucleus</keyword>
<dbReference type="OrthoDB" id="844at2759"/>
<dbReference type="InterPro" id="IPR008045">
    <property type="entry name" value="MCM2"/>
</dbReference>
<evidence type="ECO:0000256" key="5">
    <source>
        <dbReference type="ARBA" id="ARBA00022705"/>
    </source>
</evidence>
<evidence type="ECO:0000256" key="2">
    <source>
        <dbReference type="ARBA" id="ARBA00008010"/>
    </source>
</evidence>
<dbReference type="PRINTS" id="PR01657">
    <property type="entry name" value="MCMFAMILY"/>
</dbReference>
<feature type="compositionally biased region" description="Basic and acidic residues" evidence="15">
    <location>
        <begin position="204"/>
        <end position="216"/>
    </location>
</feature>
<dbReference type="GO" id="GO:0005634">
    <property type="term" value="C:nucleus"/>
    <property type="evidence" value="ECO:0007669"/>
    <property type="project" value="UniProtKB-SubCell"/>
</dbReference>
<evidence type="ECO:0000256" key="1">
    <source>
        <dbReference type="ARBA" id="ARBA00004123"/>
    </source>
</evidence>
<organism evidence="17">
    <name type="scientific">Cladocopium goreaui</name>
    <dbReference type="NCBI Taxonomy" id="2562237"/>
    <lineage>
        <taxon>Eukaryota</taxon>
        <taxon>Sar</taxon>
        <taxon>Alveolata</taxon>
        <taxon>Dinophyceae</taxon>
        <taxon>Suessiales</taxon>
        <taxon>Symbiodiniaceae</taxon>
        <taxon>Cladocopium</taxon>
    </lineage>
</organism>
<name>A0A9P1GRG1_9DINO</name>
<evidence type="ECO:0000313" key="19">
    <source>
        <dbReference type="Proteomes" id="UP001152797"/>
    </source>
</evidence>
<dbReference type="Gene3D" id="3.40.50.300">
    <property type="entry name" value="P-loop containing nucleotide triphosphate hydrolases"/>
    <property type="match status" value="1"/>
</dbReference>
<feature type="region of interest" description="Disordered" evidence="15">
    <location>
        <begin position="126"/>
        <end position="145"/>
    </location>
</feature>
<evidence type="ECO:0000256" key="14">
    <source>
        <dbReference type="ARBA" id="ARBA00023306"/>
    </source>
</evidence>
<dbReference type="GO" id="GO:1902975">
    <property type="term" value="P:mitotic DNA replication initiation"/>
    <property type="evidence" value="ECO:0007669"/>
    <property type="project" value="TreeGrafter"/>
</dbReference>
<keyword evidence="19" id="KW-1185">Reference proteome</keyword>
<reference evidence="18" key="2">
    <citation type="submission" date="2024-04" db="EMBL/GenBank/DDBJ databases">
        <authorList>
            <person name="Chen Y."/>
            <person name="Shah S."/>
            <person name="Dougan E. K."/>
            <person name="Thang M."/>
            <person name="Chan C."/>
        </authorList>
    </citation>
    <scope>NUCLEOTIDE SEQUENCE [LARGE SCALE GENOMIC DNA]</scope>
</reference>
<feature type="domain" description="MCM C-terminal AAA(+) ATPase" evidence="16">
    <location>
        <begin position="587"/>
        <end position="792"/>
    </location>
</feature>
<dbReference type="Pfam" id="PF12619">
    <property type="entry name" value="MCM2_N"/>
    <property type="match status" value="1"/>
</dbReference>
<dbReference type="PANTHER" id="PTHR11630:SF44">
    <property type="entry name" value="DNA REPLICATION LICENSING FACTOR MCM2"/>
    <property type="match status" value="1"/>
</dbReference>
<evidence type="ECO:0000256" key="3">
    <source>
        <dbReference type="ARBA" id="ARBA00012551"/>
    </source>
</evidence>
<feature type="compositionally biased region" description="Low complexity" evidence="15">
    <location>
        <begin position="244"/>
        <end position="258"/>
    </location>
</feature>
<dbReference type="InterPro" id="IPR001208">
    <property type="entry name" value="MCM_dom"/>
</dbReference>